<dbReference type="PROSITE" id="PS00455">
    <property type="entry name" value="AMP_BINDING"/>
    <property type="match status" value="1"/>
</dbReference>
<comment type="caution">
    <text evidence="3">The sequence shown here is derived from an EMBL/GenBank/DDBJ whole genome shotgun (WGS) entry which is preliminary data.</text>
</comment>
<dbReference type="InterPro" id="IPR042099">
    <property type="entry name" value="ANL_N_sf"/>
</dbReference>
<dbReference type="Proteomes" id="UP001629113">
    <property type="component" value="Unassembled WGS sequence"/>
</dbReference>
<evidence type="ECO:0000313" key="4">
    <source>
        <dbReference type="Proteomes" id="UP001629113"/>
    </source>
</evidence>
<dbReference type="Pfam" id="PF13193">
    <property type="entry name" value="AMP-binding_C"/>
    <property type="match status" value="1"/>
</dbReference>
<reference evidence="3 4" key="1">
    <citation type="submission" date="2024-06" db="EMBL/GenBank/DDBJ databases">
        <title>Complete genome of Phlyctema vagabunda strain 19-DSS-EL-015.</title>
        <authorList>
            <person name="Fiorenzani C."/>
        </authorList>
    </citation>
    <scope>NUCLEOTIDE SEQUENCE [LARGE SCALE GENOMIC DNA]</scope>
    <source>
        <strain evidence="3 4">19-DSS-EL-015</strain>
    </source>
</reference>
<dbReference type="InterPro" id="IPR000873">
    <property type="entry name" value="AMP-dep_synth/lig_dom"/>
</dbReference>
<dbReference type="InterPro" id="IPR025110">
    <property type="entry name" value="AMP-bd_C"/>
</dbReference>
<name>A0ABR4P876_9HELO</name>
<sequence>MATSNIPLRRLRQTTNHLQVTAHDEFANLSIVHGPSSPPLITITLGELIDTQNEIRGDKECLIVPWTGARWTYSDLHTQSRILAKSMLAMGLRRGDRVGILGCNCEEYVAAFFAAGYIGCILVVLNSTYTAQEAHQALKHSGCKVLFAEKKYDRHVNTQLLKELDVDLGEDNELEQVIMLRGSFGHFAEYADIMEIGRTQVSDEILNHARDDVHPHDVVNLQFTSGSTGNPKAAMLTHHNLINNSRSIGDRMSFTASDILCCPPPLFHCFGLVLGVLACLTHGATVVLPSPTFNAKAVLSALSAENCTALHGVPAMFEELLSLPRPDDWSCPNLRTGIVAGAPVPRPLMERMLSELNMSEFTSSYGLTEASPTCFNATTYDSIHRRLTTVGKILPHLHAKIIDREGNIVPIGTHGELCMAGYSLQKGYYKNRAKTDEVMIRDEQGILWLHTGDEAVFDVHGYCTITGRFKDIIIRGGENIYPVEIESRLVAHPSNTIARAAVVGIKHVKYGEVVGAFLLPSPSPDGKGERPTDDELRVWVRQVLGRHKAPAHIFWFGDERVGMDEVPQTGSGKVKKHVLRDVAQDLVSSGA</sequence>
<protein>
    <submittedName>
        <fullName evidence="3">AMP-binding enzyme</fullName>
    </submittedName>
</protein>
<dbReference type="Pfam" id="PF00501">
    <property type="entry name" value="AMP-binding"/>
    <property type="match status" value="1"/>
</dbReference>
<evidence type="ECO:0000259" key="2">
    <source>
        <dbReference type="Pfam" id="PF13193"/>
    </source>
</evidence>
<feature type="domain" description="AMP-binding enzyme C-terminal" evidence="2">
    <location>
        <begin position="484"/>
        <end position="573"/>
    </location>
</feature>
<organism evidence="3 4">
    <name type="scientific">Phlyctema vagabunda</name>
    <dbReference type="NCBI Taxonomy" id="108571"/>
    <lineage>
        <taxon>Eukaryota</taxon>
        <taxon>Fungi</taxon>
        <taxon>Dikarya</taxon>
        <taxon>Ascomycota</taxon>
        <taxon>Pezizomycotina</taxon>
        <taxon>Leotiomycetes</taxon>
        <taxon>Helotiales</taxon>
        <taxon>Dermateaceae</taxon>
        <taxon>Phlyctema</taxon>
    </lineage>
</organism>
<dbReference type="InterPro" id="IPR020845">
    <property type="entry name" value="AMP-binding_CS"/>
</dbReference>
<feature type="domain" description="AMP-dependent synthetase/ligase" evidence="1">
    <location>
        <begin position="51"/>
        <end position="429"/>
    </location>
</feature>
<evidence type="ECO:0000259" key="1">
    <source>
        <dbReference type="Pfam" id="PF00501"/>
    </source>
</evidence>
<dbReference type="PANTHER" id="PTHR43201">
    <property type="entry name" value="ACYL-COA SYNTHETASE"/>
    <property type="match status" value="1"/>
</dbReference>
<dbReference type="InterPro" id="IPR045851">
    <property type="entry name" value="AMP-bd_C_sf"/>
</dbReference>
<gene>
    <name evidence="3" type="ORF">PVAG01_09731</name>
</gene>
<dbReference type="Gene3D" id="3.40.50.12780">
    <property type="entry name" value="N-terminal domain of ligase-like"/>
    <property type="match status" value="1"/>
</dbReference>
<dbReference type="Gene3D" id="3.30.300.30">
    <property type="match status" value="1"/>
</dbReference>
<accession>A0ABR4P876</accession>
<keyword evidence="4" id="KW-1185">Reference proteome</keyword>
<dbReference type="PANTHER" id="PTHR43201:SF6">
    <property type="entry name" value="ACYL COA SYNTHETASE (EUROFUNG)"/>
    <property type="match status" value="1"/>
</dbReference>
<evidence type="ECO:0000313" key="3">
    <source>
        <dbReference type="EMBL" id="KAL3419509.1"/>
    </source>
</evidence>
<dbReference type="SUPFAM" id="SSF56801">
    <property type="entry name" value="Acetyl-CoA synthetase-like"/>
    <property type="match status" value="1"/>
</dbReference>
<dbReference type="EMBL" id="JBFCZG010000008">
    <property type="protein sequence ID" value="KAL3419509.1"/>
    <property type="molecule type" value="Genomic_DNA"/>
</dbReference>
<proteinExistence type="predicted"/>